<evidence type="ECO:0000256" key="4">
    <source>
        <dbReference type="ARBA" id="ARBA00022801"/>
    </source>
</evidence>
<keyword evidence="4" id="KW-0378">Hydrolase</keyword>
<dbReference type="RefSeq" id="WP_131257728.1">
    <property type="nucleotide sequence ID" value="NZ_JBHSUS010000001.1"/>
</dbReference>
<dbReference type="PANTHER" id="PTHR22600:SF57">
    <property type="entry name" value="BETA-N-ACETYLHEXOSAMINIDASE"/>
    <property type="match status" value="1"/>
</dbReference>
<dbReference type="EC" id="3.2.1.52" evidence="3"/>
<dbReference type="SUPFAM" id="SSF51445">
    <property type="entry name" value="(Trans)glycosidases"/>
    <property type="match status" value="1"/>
</dbReference>
<keyword evidence="8" id="KW-0732">Signal</keyword>
<comment type="catalytic activity">
    <reaction evidence="1">
        <text>Hydrolysis of terminal non-reducing N-acetyl-D-hexosamine residues in N-acetyl-beta-D-hexosaminides.</text>
        <dbReference type="EC" id="3.2.1.52"/>
    </reaction>
</comment>
<organism evidence="10 11">
    <name type="scientific">Pseudobowmanella zhangzhouensis</name>
    <dbReference type="NCBI Taxonomy" id="1537679"/>
    <lineage>
        <taxon>Bacteria</taxon>
        <taxon>Pseudomonadati</taxon>
        <taxon>Pseudomonadota</taxon>
        <taxon>Gammaproteobacteria</taxon>
        <taxon>Alteromonadales</taxon>
        <taxon>Alteromonadaceae</taxon>
    </lineage>
</organism>
<keyword evidence="5" id="KW-0326">Glycosidase</keyword>
<evidence type="ECO:0000256" key="6">
    <source>
        <dbReference type="ARBA" id="ARBA00030512"/>
    </source>
</evidence>
<dbReference type="InterPro" id="IPR015883">
    <property type="entry name" value="Glyco_hydro_20_cat"/>
</dbReference>
<sequence>MINRVSLRQTGRLFVTIAALICMLACQPKATPTPAISAQQTLDTAAEQIGVRLTVLSNLDVEDCPAASAQCYLAQLDLTLPAAMPADWRIYFSHISPIGWHDSELFELQHINGDLHKITVKTGQQVNAGQYRILFKGPNWLVSESGLFPNFIVEAPGLTPQVISATREVKRDGDPLARAAHVAAFETPQQRKRNPDDNMPLVDATWRFQQQSALQTLPLSASPRVLPSVQTSDWQSERRTLTNGISLPADSRNQATLSHFLTWFGLPLQNNGEAVLFTLDSTLGDEAYALTIQHEGIEIRAATEQGRFYALMTLAQLYRSSDTSLPLGSISDAPRYPLRGLHLDVARNFRSVAFVQRLLDVMAAVKLNTLHLHLADDEGWRLQIQDLPELTEVGGKRCLDLTEEHCLLPQLGAGVDPTSQVNGYYSREDYIGLLRYAAQRHIEVIPALDMPGHSRAAIVAMQARYRKLMQAEQSDAANQYYLSEPQDQSHYSSIQHYHDNTLNPCIDSTYAFVNKVLDEVQILHKEAGVPLTRYHIGADETAGAWQDSPACQALIARQPELTEAKQLSAYFVEKVANMVSQRGMIPGAWSDGLSHANPRALPRPIQSNVWDTLFWGGSARTHDMANQGMQVVLSFPDMLYLDFPYESDPKEPGYYWGSRATDSEQIFQFMPANLPAHAEIWPDRMGNPYADKDPTPLKKPENIIGLQAQLWSETVRSDERAEYMLYPRLFSVAERAWHVAPWEQAYQAGRAYSAQTRHMDDTRIALRNADWWQFSNQLSNRWLPMLSEHQIAYRTPLPGAQVNDGRLYMTLPFAGLVAEYQLADSGWQTYLAPFDVGNRAVRVRVRARVPGSDHTSRVQQVQ</sequence>
<protein>
    <recommendedName>
        <fullName evidence="3">beta-N-acetylhexosaminidase</fullName>
        <ecNumber evidence="3">3.2.1.52</ecNumber>
    </recommendedName>
    <alternativeName>
        <fullName evidence="6">Beta-N-acetylhexosaminidase</fullName>
    </alternativeName>
    <alternativeName>
        <fullName evidence="7">N-acetyl-beta-glucosaminidase</fullName>
    </alternativeName>
</protein>
<dbReference type="Proteomes" id="UP001596364">
    <property type="component" value="Unassembled WGS sequence"/>
</dbReference>
<evidence type="ECO:0000256" key="8">
    <source>
        <dbReference type="SAM" id="SignalP"/>
    </source>
</evidence>
<accession>A0ABW1XQ54</accession>
<dbReference type="InterPro" id="IPR004866">
    <property type="entry name" value="CHB/HEX_N_dom"/>
</dbReference>
<evidence type="ECO:0000313" key="11">
    <source>
        <dbReference type="Proteomes" id="UP001596364"/>
    </source>
</evidence>
<proteinExistence type="inferred from homology"/>
<gene>
    <name evidence="10" type="ORF">ACFP85_15275</name>
</gene>
<dbReference type="PANTHER" id="PTHR22600">
    <property type="entry name" value="BETA-HEXOSAMINIDASE"/>
    <property type="match status" value="1"/>
</dbReference>
<dbReference type="InterPro" id="IPR004867">
    <property type="entry name" value="CHB_C_dom"/>
</dbReference>
<dbReference type="InterPro" id="IPR014756">
    <property type="entry name" value="Ig_E-set"/>
</dbReference>
<evidence type="ECO:0000256" key="1">
    <source>
        <dbReference type="ARBA" id="ARBA00001231"/>
    </source>
</evidence>
<evidence type="ECO:0000256" key="5">
    <source>
        <dbReference type="ARBA" id="ARBA00023295"/>
    </source>
</evidence>
<dbReference type="InterPro" id="IPR029018">
    <property type="entry name" value="Hex-like_dom2"/>
</dbReference>
<feature type="signal peptide" evidence="8">
    <location>
        <begin position="1"/>
        <end position="30"/>
    </location>
</feature>
<dbReference type="Gene3D" id="3.20.20.80">
    <property type="entry name" value="Glycosidases"/>
    <property type="match status" value="1"/>
</dbReference>
<dbReference type="Pfam" id="PF03174">
    <property type="entry name" value="CHB_HEX_C"/>
    <property type="match status" value="1"/>
</dbReference>
<reference evidence="11" key="1">
    <citation type="journal article" date="2019" name="Int. J. Syst. Evol. Microbiol.">
        <title>The Global Catalogue of Microorganisms (GCM) 10K type strain sequencing project: providing services to taxonomists for standard genome sequencing and annotation.</title>
        <authorList>
            <consortium name="The Broad Institute Genomics Platform"/>
            <consortium name="The Broad Institute Genome Sequencing Center for Infectious Disease"/>
            <person name="Wu L."/>
            <person name="Ma J."/>
        </authorList>
    </citation>
    <scope>NUCLEOTIDE SEQUENCE [LARGE SCALE GENOMIC DNA]</scope>
    <source>
        <strain evidence="11">CGMCC 1.16031</strain>
    </source>
</reference>
<dbReference type="EMBL" id="JBHSUS010000001">
    <property type="protein sequence ID" value="MFC6441513.1"/>
    <property type="molecule type" value="Genomic_DNA"/>
</dbReference>
<dbReference type="InterPro" id="IPR017853">
    <property type="entry name" value="GH"/>
</dbReference>
<dbReference type="SUPFAM" id="SSF81296">
    <property type="entry name" value="E set domains"/>
    <property type="match status" value="1"/>
</dbReference>
<evidence type="ECO:0000256" key="7">
    <source>
        <dbReference type="ARBA" id="ARBA00033000"/>
    </source>
</evidence>
<name>A0ABW1XQ54_9ALTE</name>
<dbReference type="InterPro" id="IPR025705">
    <property type="entry name" value="Beta_hexosaminidase_sua/sub"/>
</dbReference>
<comment type="caution">
    <text evidence="10">The sequence shown here is derived from an EMBL/GenBank/DDBJ whole genome shotgun (WGS) entry which is preliminary data.</text>
</comment>
<dbReference type="Pfam" id="PF02838">
    <property type="entry name" value="Glyco_hydro_20b"/>
    <property type="match status" value="1"/>
</dbReference>
<evidence type="ECO:0000313" key="10">
    <source>
        <dbReference type="EMBL" id="MFC6441513.1"/>
    </source>
</evidence>
<feature type="domain" description="Chitobiase/beta-hexosaminidases N-terminal" evidence="9">
    <location>
        <begin position="47"/>
        <end position="206"/>
    </location>
</feature>
<dbReference type="PRINTS" id="PR00738">
    <property type="entry name" value="GLHYDRLASE20"/>
</dbReference>
<dbReference type="Gene3D" id="2.60.40.290">
    <property type="match status" value="1"/>
</dbReference>
<dbReference type="Pfam" id="PF00728">
    <property type="entry name" value="Glyco_hydro_20"/>
    <property type="match status" value="1"/>
</dbReference>
<dbReference type="SMART" id="SM01081">
    <property type="entry name" value="CHB_HEX"/>
    <property type="match status" value="1"/>
</dbReference>
<dbReference type="InterPro" id="IPR008965">
    <property type="entry name" value="CBM2/CBM3_carb-bd_dom_sf"/>
</dbReference>
<evidence type="ECO:0000256" key="3">
    <source>
        <dbReference type="ARBA" id="ARBA00012663"/>
    </source>
</evidence>
<evidence type="ECO:0000256" key="2">
    <source>
        <dbReference type="ARBA" id="ARBA00006285"/>
    </source>
</evidence>
<dbReference type="InterPro" id="IPR013783">
    <property type="entry name" value="Ig-like_fold"/>
</dbReference>
<dbReference type="SUPFAM" id="SSF55545">
    <property type="entry name" value="beta-N-acetylhexosaminidase-like domain"/>
    <property type="match status" value="1"/>
</dbReference>
<dbReference type="SUPFAM" id="SSF49384">
    <property type="entry name" value="Carbohydrate-binding domain"/>
    <property type="match status" value="1"/>
</dbReference>
<dbReference type="Gene3D" id="3.30.379.10">
    <property type="entry name" value="Chitobiase/beta-hexosaminidase domain 2-like"/>
    <property type="match status" value="1"/>
</dbReference>
<dbReference type="Pfam" id="PF03173">
    <property type="entry name" value="CHB_HEX"/>
    <property type="match status" value="1"/>
</dbReference>
<keyword evidence="11" id="KW-1185">Reference proteome</keyword>
<comment type="similarity">
    <text evidence="2">Belongs to the glycosyl hydrolase 20 family.</text>
</comment>
<dbReference type="Gene3D" id="2.60.40.10">
    <property type="entry name" value="Immunoglobulins"/>
    <property type="match status" value="1"/>
</dbReference>
<dbReference type="InterPro" id="IPR012291">
    <property type="entry name" value="CBM2_carb-bd_dom_sf"/>
</dbReference>
<feature type="chain" id="PRO_5045457407" description="beta-N-acetylhexosaminidase" evidence="8">
    <location>
        <begin position="31"/>
        <end position="862"/>
    </location>
</feature>
<evidence type="ECO:0000259" key="9">
    <source>
        <dbReference type="SMART" id="SM01081"/>
    </source>
</evidence>
<dbReference type="InterPro" id="IPR015882">
    <property type="entry name" value="HEX_bac_N"/>
</dbReference>